<evidence type="ECO:0000313" key="4">
    <source>
        <dbReference type="Proteomes" id="UP000036403"/>
    </source>
</evidence>
<sequence>MDTLQLEYFSEYGVPSEILTDNGGQFITNRWREFAADIKFSVRKTSPYSPQSNPVERVMRKLGRIIRVYAHERQTRWDKIVDRAERTINATAHRSTGFRPVELHPGVEEPLKIDPRLRPIEEEENGNEEVELERKIEEAAETLRKRAQQRKKQTDKHGEADTYQPGDKI</sequence>
<dbReference type="AlphaFoldDB" id="A0A0J7KTP0"/>
<evidence type="ECO:0000259" key="2">
    <source>
        <dbReference type="PROSITE" id="PS50994"/>
    </source>
</evidence>
<dbReference type="InterPro" id="IPR001584">
    <property type="entry name" value="Integrase_cat-core"/>
</dbReference>
<gene>
    <name evidence="3" type="ORF">RF55_6309</name>
</gene>
<dbReference type="PANTHER" id="PTHR37984">
    <property type="entry name" value="PROTEIN CBG26694"/>
    <property type="match status" value="1"/>
</dbReference>
<evidence type="ECO:0000256" key="1">
    <source>
        <dbReference type="SAM" id="MobiDB-lite"/>
    </source>
</evidence>
<reference evidence="3 4" key="1">
    <citation type="submission" date="2015-04" db="EMBL/GenBank/DDBJ databases">
        <title>Lasius niger genome sequencing.</title>
        <authorList>
            <person name="Konorov E.A."/>
            <person name="Nikitin M.A."/>
            <person name="Kirill M.V."/>
            <person name="Chang P."/>
        </authorList>
    </citation>
    <scope>NUCLEOTIDE SEQUENCE [LARGE SCALE GENOMIC DNA]</scope>
    <source>
        <tissue evidence="3">Whole</tissue>
    </source>
</reference>
<dbReference type="PANTHER" id="PTHR37984:SF5">
    <property type="entry name" value="PROTEIN NYNRIN-LIKE"/>
    <property type="match status" value="1"/>
</dbReference>
<dbReference type="OrthoDB" id="7555155at2759"/>
<dbReference type="GO" id="GO:0003676">
    <property type="term" value="F:nucleic acid binding"/>
    <property type="evidence" value="ECO:0007669"/>
    <property type="project" value="InterPro"/>
</dbReference>
<dbReference type="InterPro" id="IPR036397">
    <property type="entry name" value="RNaseH_sf"/>
</dbReference>
<dbReference type="EMBL" id="LBMM01003390">
    <property type="protein sequence ID" value="KMQ93589.1"/>
    <property type="molecule type" value="Genomic_DNA"/>
</dbReference>
<feature type="compositionally biased region" description="Basic residues" evidence="1">
    <location>
        <begin position="145"/>
        <end position="154"/>
    </location>
</feature>
<protein>
    <submittedName>
        <fullName evidence="3">Retrotransposable element tf2 protein type 3</fullName>
    </submittedName>
</protein>
<dbReference type="InterPro" id="IPR050951">
    <property type="entry name" value="Retrovirus_Pol_polyprotein"/>
</dbReference>
<organism evidence="3 4">
    <name type="scientific">Lasius niger</name>
    <name type="common">Black garden ant</name>
    <dbReference type="NCBI Taxonomy" id="67767"/>
    <lineage>
        <taxon>Eukaryota</taxon>
        <taxon>Metazoa</taxon>
        <taxon>Ecdysozoa</taxon>
        <taxon>Arthropoda</taxon>
        <taxon>Hexapoda</taxon>
        <taxon>Insecta</taxon>
        <taxon>Pterygota</taxon>
        <taxon>Neoptera</taxon>
        <taxon>Endopterygota</taxon>
        <taxon>Hymenoptera</taxon>
        <taxon>Apocrita</taxon>
        <taxon>Aculeata</taxon>
        <taxon>Formicoidea</taxon>
        <taxon>Formicidae</taxon>
        <taxon>Formicinae</taxon>
        <taxon>Lasius</taxon>
        <taxon>Lasius</taxon>
    </lineage>
</organism>
<dbReference type="Gene3D" id="3.30.420.10">
    <property type="entry name" value="Ribonuclease H-like superfamily/Ribonuclease H"/>
    <property type="match status" value="1"/>
</dbReference>
<dbReference type="InterPro" id="IPR012337">
    <property type="entry name" value="RNaseH-like_sf"/>
</dbReference>
<dbReference type="STRING" id="67767.A0A0J7KTP0"/>
<accession>A0A0J7KTP0</accession>
<dbReference type="PaxDb" id="67767-A0A0J7KTP0"/>
<dbReference type="PROSITE" id="PS50994">
    <property type="entry name" value="INTEGRASE"/>
    <property type="match status" value="1"/>
</dbReference>
<dbReference type="Proteomes" id="UP000036403">
    <property type="component" value="Unassembled WGS sequence"/>
</dbReference>
<feature type="domain" description="Integrase catalytic" evidence="2">
    <location>
        <begin position="1"/>
        <end position="108"/>
    </location>
</feature>
<keyword evidence="4" id="KW-1185">Reference proteome</keyword>
<feature type="region of interest" description="Disordered" evidence="1">
    <location>
        <begin position="141"/>
        <end position="169"/>
    </location>
</feature>
<dbReference type="GO" id="GO:0015074">
    <property type="term" value="P:DNA integration"/>
    <property type="evidence" value="ECO:0007669"/>
    <property type="project" value="InterPro"/>
</dbReference>
<evidence type="ECO:0000313" key="3">
    <source>
        <dbReference type="EMBL" id="KMQ93589.1"/>
    </source>
</evidence>
<proteinExistence type="predicted"/>
<comment type="caution">
    <text evidence="3">The sequence shown here is derived from an EMBL/GenBank/DDBJ whole genome shotgun (WGS) entry which is preliminary data.</text>
</comment>
<name>A0A0J7KTP0_LASNI</name>
<dbReference type="SUPFAM" id="SSF53098">
    <property type="entry name" value="Ribonuclease H-like"/>
    <property type="match status" value="1"/>
</dbReference>